<dbReference type="SUPFAM" id="SSF51445">
    <property type="entry name" value="(Trans)glycosidases"/>
    <property type="match status" value="1"/>
</dbReference>
<dbReference type="PANTHER" id="PTHR36183">
    <property type="entry name" value="BETA-GLUCURONIDASE"/>
    <property type="match status" value="1"/>
</dbReference>
<dbReference type="OrthoDB" id="2796951at2759"/>
<dbReference type="HOGENOM" id="CLU_023945_0_0_1"/>
<dbReference type="Gene3D" id="2.60.40.1180">
    <property type="entry name" value="Golgi alpha-mannosidase II"/>
    <property type="match status" value="1"/>
</dbReference>
<feature type="region of interest" description="Disordered" evidence="1">
    <location>
        <begin position="603"/>
        <end position="627"/>
    </location>
</feature>
<feature type="domain" description="Beta-glucuronidase C-terminal" evidence="4">
    <location>
        <begin position="469"/>
        <end position="572"/>
    </location>
</feature>
<name>S8DYL2_FOMSC</name>
<gene>
    <name evidence="5" type="ORF">FOMPIDRAFT_91154</name>
</gene>
<keyword evidence="2" id="KW-1133">Transmembrane helix</keyword>
<accession>S8DYL2</accession>
<dbReference type="PANTHER" id="PTHR36183:SF2">
    <property type="entry name" value="BETA-GLUCURONIDASE C-TERMINAL DOMAIN-CONTAINING PROTEIN"/>
    <property type="match status" value="1"/>
</dbReference>
<sequence>MFLLRWLCPVFAFLAEISLAVTVYQVPLHAGAPTSTSSAPGASTTVAAAYDPTVLTPPPIPSPAPPLQFSVQLSTGTANVSALPISSGASFLGFSIEMSVTEQVLGINSTRLQVPFLNLMGLLAERAGSVHVRVGGNTQESATLVPSLPNNKILEKQAMNVNDPTQTPSLLYTPDLLYLLSNISSLVDVKWYLGFPFNDTSHLRLAIAEYGESILGGNLLGLQVGNEPDLYDRHGLRRAGYGPYDYFGEFGQVVQALQGDSNVKVSNNLIGPSVATGDWTPEDVWNTGFIQQYSSSLSALAVEHYPDDNCAAHYGNAFGAPKIPQAVFPNYLSHNNVLSIIAPYVNSSGVAHAAGKPFIMFETNSASCGGFPGVSDSFGATLWLADYAMSMAAAGFSKALVHIGGQDVYYNPFTPPPTNQSEYHQWTIGSTFYSVLAISEALGPASSSSSGNIQVVDLGANGRNDATPGYAVYEGGSLARAVFINFMTDPSGANDLQVGLQIEEGVPGNVQVKYLQAPSVSEKFNITWAGQTLGDQFASDGRLQGTESVQSVACNTSSNTCTITVPAPGLALVSFVSSSATAYPTQTYSTTTVATSATKAGADPSVVATSNGSKGAGGQMGSTSHKKSQISRATSTIAPSLFAFLAILFGTAVLGRAYAWR</sequence>
<dbReference type="InParanoid" id="S8DYL2"/>
<dbReference type="AlphaFoldDB" id="S8DYL2"/>
<reference evidence="5 6" key="1">
    <citation type="journal article" date="2012" name="Science">
        <title>The Paleozoic origin of enzymatic lignin decomposition reconstructed from 31 fungal genomes.</title>
        <authorList>
            <person name="Floudas D."/>
            <person name="Binder M."/>
            <person name="Riley R."/>
            <person name="Barry K."/>
            <person name="Blanchette R.A."/>
            <person name="Henrissat B."/>
            <person name="Martinez A.T."/>
            <person name="Otillar R."/>
            <person name="Spatafora J.W."/>
            <person name="Yadav J.S."/>
            <person name="Aerts A."/>
            <person name="Benoit I."/>
            <person name="Boyd A."/>
            <person name="Carlson A."/>
            <person name="Copeland A."/>
            <person name="Coutinho P.M."/>
            <person name="de Vries R.P."/>
            <person name="Ferreira P."/>
            <person name="Findley K."/>
            <person name="Foster B."/>
            <person name="Gaskell J."/>
            <person name="Glotzer D."/>
            <person name="Gorecki P."/>
            <person name="Heitman J."/>
            <person name="Hesse C."/>
            <person name="Hori C."/>
            <person name="Igarashi K."/>
            <person name="Jurgens J.A."/>
            <person name="Kallen N."/>
            <person name="Kersten P."/>
            <person name="Kohler A."/>
            <person name="Kuees U."/>
            <person name="Kumar T.K.A."/>
            <person name="Kuo A."/>
            <person name="LaButti K."/>
            <person name="Larrondo L.F."/>
            <person name="Lindquist E."/>
            <person name="Ling A."/>
            <person name="Lombard V."/>
            <person name="Lucas S."/>
            <person name="Lundell T."/>
            <person name="Martin R."/>
            <person name="McLaughlin D.J."/>
            <person name="Morgenstern I."/>
            <person name="Morin E."/>
            <person name="Murat C."/>
            <person name="Nagy L.G."/>
            <person name="Nolan M."/>
            <person name="Ohm R.A."/>
            <person name="Patyshakuliyeva A."/>
            <person name="Rokas A."/>
            <person name="Ruiz-Duenas F.J."/>
            <person name="Sabat G."/>
            <person name="Salamov A."/>
            <person name="Samejima M."/>
            <person name="Schmutz J."/>
            <person name="Slot J.C."/>
            <person name="St John F."/>
            <person name="Stenlid J."/>
            <person name="Sun H."/>
            <person name="Sun S."/>
            <person name="Syed K."/>
            <person name="Tsang A."/>
            <person name="Wiebenga A."/>
            <person name="Young D."/>
            <person name="Pisabarro A."/>
            <person name="Eastwood D.C."/>
            <person name="Martin F."/>
            <person name="Cullen D."/>
            <person name="Grigoriev I.V."/>
            <person name="Hibbett D.S."/>
        </authorList>
    </citation>
    <scope>NUCLEOTIDE SEQUENCE</scope>
    <source>
        <strain evidence="6">FP-58527</strain>
    </source>
</reference>
<keyword evidence="3" id="KW-0732">Signal</keyword>
<keyword evidence="6" id="KW-1185">Reference proteome</keyword>
<feature type="transmembrane region" description="Helical" evidence="2">
    <location>
        <begin position="637"/>
        <end position="659"/>
    </location>
</feature>
<evidence type="ECO:0000256" key="1">
    <source>
        <dbReference type="SAM" id="MobiDB-lite"/>
    </source>
</evidence>
<dbReference type="Gene3D" id="3.20.20.80">
    <property type="entry name" value="Glycosidases"/>
    <property type="match status" value="1"/>
</dbReference>
<dbReference type="EMBL" id="KE504192">
    <property type="protein sequence ID" value="EPS96188.1"/>
    <property type="molecule type" value="Genomic_DNA"/>
</dbReference>
<dbReference type="eggNOG" id="ENOG502QTN4">
    <property type="taxonomic scope" value="Eukaryota"/>
</dbReference>
<dbReference type="Proteomes" id="UP000015241">
    <property type="component" value="Unassembled WGS sequence"/>
</dbReference>
<feature type="chain" id="PRO_5004549999" description="Beta-glucuronidase C-terminal domain-containing protein" evidence="3">
    <location>
        <begin position="21"/>
        <end position="661"/>
    </location>
</feature>
<dbReference type="Pfam" id="PF16862">
    <property type="entry name" value="Glyco_hydro_79C"/>
    <property type="match status" value="1"/>
</dbReference>
<evidence type="ECO:0000256" key="3">
    <source>
        <dbReference type="SAM" id="SignalP"/>
    </source>
</evidence>
<dbReference type="InterPro" id="IPR031728">
    <property type="entry name" value="GlcAase_C"/>
</dbReference>
<evidence type="ECO:0000259" key="4">
    <source>
        <dbReference type="Pfam" id="PF16862"/>
    </source>
</evidence>
<keyword evidence="2" id="KW-0472">Membrane</keyword>
<organism evidence="5 6">
    <name type="scientific">Fomitopsis schrenkii</name>
    <name type="common">Brown rot fungus</name>
    <dbReference type="NCBI Taxonomy" id="2126942"/>
    <lineage>
        <taxon>Eukaryota</taxon>
        <taxon>Fungi</taxon>
        <taxon>Dikarya</taxon>
        <taxon>Basidiomycota</taxon>
        <taxon>Agaricomycotina</taxon>
        <taxon>Agaricomycetes</taxon>
        <taxon>Polyporales</taxon>
        <taxon>Fomitopsis</taxon>
    </lineage>
</organism>
<evidence type="ECO:0000313" key="6">
    <source>
        <dbReference type="Proteomes" id="UP000015241"/>
    </source>
</evidence>
<dbReference type="InterPro" id="IPR017853">
    <property type="entry name" value="GH"/>
</dbReference>
<keyword evidence="2" id="KW-0812">Transmembrane</keyword>
<proteinExistence type="predicted"/>
<dbReference type="STRING" id="743788.S8DYL2"/>
<dbReference type="InterPro" id="IPR052974">
    <property type="entry name" value="GH79_Enzymes"/>
</dbReference>
<feature type="signal peptide" evidence="3">
    <location>
        <begin position="1"/>
        <end position="20"/>
    </location>
</feature>
<dbReference type="InterPro" id="IPR013780">
    <property type="entry name" value="Glyco_hydro_b"/>
</dbReference>
<evidence type="ECO:0000256" key="2">
    <source>
        <dbReference type="SAM" id="Phobius"/>
    </source>
</evidence>
<evidence type="ECO:0000313" key="5">
    <source>
        <dbReference type="EMBL" id="EPS96188.1"/>
    </source>
</evidence>
<protein>
    <recommendedName>
        <fullName evidence="4">Beta-glucuronidase C-terminal domain-containing protein</fullName>
    </recommendedName>
</protein>